<dbReference type="Pfam" id="PF25954">
    <property type="entry name" value="Beta-barrel_RND_2"/>
    <property type="match status" value="1"/>
</dbReference>
<dbReference type="GO" id="GO:0015562">
    <property type="term" value="F:efflux transmembrane transporter activity"/>
    <property type="evidence" value="ECO:0007669"/>
    <property type="project" value="TreeGrafter"/>
</dbReference>
<dbReference type="AlphaFoldDB" id="A0A5C8KSJ3"/>
<proteinExistence type="inferred from homology"/>
<dbReference type="Gene3D" id="2.40.420.20">
    <property type="match status" value="1"/>
</dbReference>
<dbReference type="Gene3D" id="2.40.30.170">
    <property type="match status" value="1"/>
</dbReference>
<feature type="domain" description="YknX-like C-terminal permuted SH3-like" evidence="6">
    <location>
        <begin position="260"/>
        <end position="327"/>
    </location>
</feature>
<dbReference type="InterPro" id="IPR006143">
    <property type="entry name" value="RND_pump_MFP"/>
</dbReference>
<feature type="coiled-coil region" evidence="2">
    <location>
        <begin position="86"/>
        <end position="116"/>
    </location>
</feature>
<dbReference type="Gene3D" id="1.10.287.470">
    <property type="entry name" value="Helix hairpin bin"/>
    <property type="match status" value="1"/>
</dbReference>
<dbReference type="InterPro" id="IPR058624">
    <property type="entry name" value="MdtA-like_HH"/>
</dbReference>
<dbReference type="NCBIfam" id="TIGR01730">
    <property type="entry name" value="RND_mfp"/>
    <property type="match status" value="1"/>
</dbReference>
<evidence type="ECO:0000313" key="7">
    <source>
        <dbReference type="EMBL" id="TXK62694.1"/>
    </source>
</evidence>
<dbReference type="GO" id="GO:1990281">
    <property type="term" value="C:efflux pump complex"/>
    <property type="evidence" value="ECO:0007669"/>
    <property type="project" value="TreeGrafter"/>
</dbReference>
<dbReference type="InterPro" id="IPR058792">
    <property type="entry name" value="Beta-barrel_RND_2"/>
</dbReference>
<evidence type="ECO:0000259" key="3">
    <source>
        <dbReference type="Pfam" id="PF25876"/>
    </source>
</evidence>
<protein>
    <submittedName>
        <fullName evidence="7">Efflux RND transporter periplasmic adaptor subunit</fullName>
    </submittedName>
</protein>
<dbReference type="Proteomes" id="UP000321248">
    <property type="component" value="Unassembled WGS sequence"/>
</dbReference>
<dbReference type="PANTHER" id="PTHR30469:SF16">
    <property type="entry name" value="HAE1 FAMILY EFFLUX PUMP MFP COMPONENT"/>
    <property type="match status" value="1"/>
</dbReference>
<dbReference type="SUPFAM" id="SSF111369">
    <property type="entry name" value="HlyD-like secretion proteins"/>
    <property type="match status" value="1"/>
</dbReference>
<evidence type="ECO:0000259" key="6">
    <source>
        <dbReference type="Pfam" id="PF25989"/>
    </source>
</evidence>
<dbReference type="InterPro" id="IPR058637">
    <property type="entry name" value="YknX-like_C"/>
</dbReference>
<sequence length="346" mass="36632">MALALAGCRSDNAGGGGQMPAATVTTTTVQPVSWTDSIRALGTAQANESVMITAKVTETVSRVNFEDGDLVEAGDVLVELSGRAELAELAEARAGLQEAQQQLNRAEQLAERQLVSRSDLDTRRAAAQSARARMDTISARLGDRVITAPFAGVLGFREVSAGTLVTPGTTIASLDDISRIRLEFTVPETFISALSVGQVVEAGSAAYPERSFEGELRTIGSRVDPVTRSVTVRAEIENADRALRPGMLMTVRIIRAPREALVIPEISVVQVGGDAFVYRVKDDDTVERVPVRIGARRAGEAEVVEGISEGDRIVVQGVVKLRDGARISEIAAEAPADPDAVTEADA</sequence>
<comment type="similarity">
    <text evidence="1">Belongs to the membrane fusion protein (MFP) (TC 8.A.1) family.</text>
</comment>
<dbReference type="InterPro" id="IPR058625">
    <property type="entry name" value="MdtA-like_BSH"/>
</dbReference>
<evidence type="ECO:0000313" key="8">
    <source>
        <dbReference type="Proteomes" id="UP000321248"/>
    </source>
</evidence>
<evidence type="ECO:0000259" key="4">
    <source>
        <dbReference type="Pfam" id="PF25917"/>
    </source>
</evidence>
<dbReference type="Pfam" id="PF25989">
    <property type="entry name" value="YknX_C"/>
    <property type="match status" value="1"/>
</dbReference>
<dbReference type="Pfam" id="PF25917">
    <property type="entry name" value="BSH_RND"/>
    <property type="match status" value="1"/>
</dbReference>
<dbReference type="Pfam" id="PF25876">
    <property type="entry name" value="HH_MFP_RND"/>
    <property type="match status" value="1"/>
</dbReference>
<dbReference type="FunFam" id="2.40.30.170:FF:000010">
    <property type="entry name" value="Efflux RND transporter periplasmic adaptor subunit"/>
    <property type="match status" value="1"/>
</dbReference>
<organism evidence="7 8">
    <name type="scientific">Alkalisalibacterium limincola</name>
    <dbReference type="NCBI Taxonomy" id="2699169"/>
    <lineage>
        <taxon>Bacteria</taxon>
        <taxon>Pseudomonadati</taxon>
        <taxon>Pseudomonadota</taxon>
        <taxon>Gammaproteobacteria</taxon>
        <taxon>Lysobacterales</taxon>
        <taxon>Lysobacteraceae</taxon>
        <taxon>Alkalisalibacterium</taxon>
    </lineage>
</organism>
<accession>A0A5C8KSJ3</accession>
<keyword evidence="2" id="KW-0175">Coiled coil</keyword>
<reference evidence="7 8" key="1">
    <citation type="submission" date="2019-08" db="EMBL/GenBank/DDBJ databases">
        <authorList>
            <person name="Karlyshev A.V."/>
        </authorList>
    </citation>
    <scope>NUCLEOTIDE SEQUENCE [LARGE SCALE GENOMIC DNA]</scope>
    <source>
        <strain evidence="7 8">Alg18-2.2</strain>
    </source>
</reference>
<gene>
    <name evidence="7" type="ORF">FU658_07215</name>
</gene>
<evidence type="ECO:0000256" key="2">
    <source>
        <dbReference type="SAM" id="Coils"/>
    </source>
</evidence>
<dbReference type="OrthoDB" id="9783047at2"/>
<name>A0A5C8KSJ3_9GAMM</name>
<comment type="caution">
    <text evidence="7">The sequence shown here is derived from an EMBL/GenBank/DDBJ whole genome shotgun (WGS) entry which is preliminary data.</text>
</comment>
<evidence type="ECO:0000256" key="1">
    <source>
        <dbReference type="ARBA" id="ARBA00009477"/>
    </source>
</evidence>
<dbReference type="EMBL" id="VRTS01000004">
    <property type="protein sequence ID" value="TXK62694.1"/>
    <property type="molecule type" value="Genomic_DNA"/>
</dbReference>
<feature type="domain" description="Multidrug resistance protein MdtA-like barrel-sandwich hybrid" evidence="4">
    <location>
        <begin position="49"/>
        <end position="170"/>
    </location>
</feature>
<feature type="domain" description="Multidrug resistance protein MdtA-like alpha-helical hairpin" evidence="3">
    <location>
        <begin position="87"/>
        <end position="136"/>
    </location>
</feature>
<evidence type="ECO:0000259" key="5">
    <source>
        <dbReference type="Pfam" id="PF25954"/>
    </source>
</evidence>
<keyword evidence="8" id="KW-1185">Reference proteome</keyword>
<dbReference type="Gene3D" id="2.40.50.100">
    <property type="match status" value="1"/>
</dbReference>
<feature type="domain" description="CusB-like beta-barrel" evidence="5">
    <location>
        <begin position="182"/>
        <end position="254"/>
    </location>
</feature>
<dbReference type="PANTHER" id="PTHR30469">
    <property type="entry name" value="MULTIDRUG RESISTANCE PROTEIN MDTA"/>
    <property type="match status" value="1"/>
</dbReference>